<protein>
    <recommendedName>
        <fullName evidence="2">DsrS</fullName>
    </recommendedName>
</protein>
<organism evidence="1">
    <name type="scientific">hydrothermal vent metagenome</name>
    <dbReference type="NCBI Taxonomy" id="652676"/>
    <lineage>
        <taxon>unclassified sequences</taxon>
        <taxon>metagenomes</taxon>
        <taxon>ecological metagenomes</taxon>
    </lineage>
</organism>
<accession>A0A3B0XWG6</accession>
<evidence type="ECO:0000313" key="1">
    <source>
        <dbReference type="EMBL" id="VAW60574.1"/>
    </source>
</evidence>
<proteinExistence type="predicted"/>
<reference evidence="1" key="1">
    <citation type="submission" date="2018-06" db="EMBL/GenBank/DDBJ databases">
        <authorList>
            <person name="Zhirakovskaya E."/>
        </authorList>
    </citation>
    <scope>NUCLEOTIDE SEQUENCE</scope>
</reference>
<dbReference type="AlphaFoldDB" id="A0A3B0XWG6"/>
<name>A0A3B0XWG6_9ZZZZ</name>
<sequence>MDLSPEDSLRLNVLLTQGLQAVRVDESRMIVYALTERGEAKVPLNANCRDEQYIRNVKSLLSSHSLGSPGGYPVYLKRWTRMGQAKDDSLDQLLVLGEEEAVIAVVHAPGLTNELARRAWWCSPTSDNARRMLEKTAVVKGDMGPILSAFLIEHLPFEEDALAMIDSVKASLQFGLVSEEQKQSLWAKAKMKGAYFVGFLQSMPDDLPGDAAANKHYEYFKEQLKPLIEKKNKPALLLLRVMSAAGQNYLNAIDAALKRPSDQNVVVALFMTIENYFKDICPGFESRRDIELIKEEAKNKCTQCDEQLAELKLLVPEVEPYLNAMMVLSGYCEELTFPVFGQTDAIGSVMRKRIKHLTDPLKEQTKILRSAL</sequence>
<evidence type="ECO:0008006" key="2">
    <source>
        <dbReference type="Google" id="ProtNLM"/>
    </source>
</evidence>
<gene>
    <name evidence="1" type="ORF">MNBD_GAMMA08-2729</name>
</gene>
<dbReference type="EMBL" id="UOFH01000149">
    <property type="protein sequence ID" value="VAW60574.1"/>
    <property type="molecule type" value="Genomic_DNA"/>
</dbReference>